<accession>A0A3M9N1Y6</accession>
<comment type="caution">
    <text evidence="2">The sequence shown here is derived from an EMBL/GenBank/DDBJ whole genome shotgun (WGS) entry which is preliminary data.</text>
</comment>
<gene>
    <name evidence="2" type="ORF">EFA69_06325</name>
</gene>
<evidence type="ECO:0000259" key="1">
    <source>
        <dbReference type="PROSITE" id="PS50846"/>
    </source>
</evidence>
<sequence length="79" mass="8711">MEIIKFKTNMGNQSDVTNVAPYLEKIESISNWQVDTETEENVLSVSGKDLNPQAIENALQEAGFQAEILRVVGLSGDEL</sequence>
<dbReference type="GO" id="GO:0046872">
    <property type="term" value="F:metal ion binding"/>
    <property type="evidence" value="ECO:0007669"/>
    <property type="project" value="InterPro"/>
</dbReference>
<dbReference type="AlphaFoldDB" id="A0A3M9N1Y6"/>
<dbReference type="Proteomes" id="UP000271010">
    <property type="component" value="Unassembled WGS sequence"/>
</dbReference>
<dbReference type="InterPro" id="IPR006121">
    <property type="entry name" value="HMA_dom"/>
</dbReference>
<reference evidence="2 3" key="1">
    <citation type="submission" date="2018-11" db="EMBL/GenBank/DDBJ databases">
        <title>Rufibacter latericius sp. nov., isolated from water in Baiyang Lake.</title>
        <authorList>
            <person name="Yang Y."/>
        </authorList>
    </citation>
    <scope>NUCLEOTIDE SEQUENCE [LARGE SCALE GENOMIC DNA]</scope>
    <source>
        <strain evidence="2 3">MCC P1</strain>
    </source>
</reference>
<organism evidence="2 3">
    <name type="scientific">Rufibacter immobilis</name>
    <dbReference type="NCBI Taxonomy" id="1348778"/>
    <lineage>
        <taxon>Bacteria</taxon>
        <taxon>Pseudomonadati</taxon>
        <taxon>Bacteroidota</taxon>
        <taxon>Cytophagia</taxon>
        <taxon>Cytophagales</taxon>
        <taxon>Hymenobacteraceae</taxon>
        <taxon>Rufibacter</taxon>
    </lineage>
</organism>
<dbReference type="RefSeq" id="WP_123132264.1">
    <property type="nucleotide sequence ID" value="NZ_RJJE01000004.1"/>
</dbReference>
<dbReference type="PROSITE" id="PS50846">
    <property type="entry name" value="HMA_2"/>
    <property type="match status" value="1"/>
</dbReference>
<keyword evidence="3" id="KW-1185">Reference proteome</keyword>
<evidence type="ECO:0000313" key="2">
    <source>
        <dbReference type="EMBL" id="RNI31811.1"/>
    </source>
</evidence>
<proteinExistence type="predicted"/>
<protein>
    <submittedName>
        <fullName evidence="2">Copper chaperone</fullName>
    </submittedName>
</protein>
<name>A0A3M9N1Y6_9BACT</name>
<dbReference type="SUPFAM" id="SSF55008">
    <property type="entry name" value="HMA, heavy metal-associated domain"/>
    <property type="match status" value="1"/>
</dbReference>
<evidence type="ECO:0000313" key="3">
    <source>
        <dbReference type="Proteomes" id="UP000271010"/>
    </source>
</evidence>
<dbReference type="OrthoDB" id="677920at2"/>
<dbReference type="InterPro" id="IPR036163">
    <property type="entry name" value="HMA_dom_sf"/>
</dbReference>
<dbReference type="EMBL" id="RJJE01000004">
    <property type="protein sequence ID" value="RNI31811.1"/>
    <property type="molecule type" value="Genomic_DNA"/>
</dbReference>
<dbReference type="Gene3D" id="3.30.70.100">
    <property type="match status" value="1"/>
</dbReference>
<feature type="domain" description="HMA" evidence="1">
    <location>
        <begin position="1"/>
        <end position="67"/>
    </location>
</feature>